<keyword evidence="3" id="KW-1185">Reference proteome</keyword>
<dbReference type="PANTHER" id="PTHR31104">
    <property type="entry name" value="PEPTIDE-N4-(N-ACETYL-BETA-GLUCOSAMINYL)ASPARAGINE AMIDASE A PROTEIN"/>
    <property type="match status" value="1"/>
</dbReference>
<feature type="non-terminal residue" evidence="2">
    <location>
        <position position="452"/>
    </location>
</feature>
<dbReference type="Proteomes" id="UP000054248">
    <property type="component" value="Unassembled WGS sequence"/>
</dbReference>
<evidence type="ECO:0000313" key="2">
    <source>
        <dbReference type="EMBL" id="KIO20433.1"/>
    </source>
</evidence>
<reference evidence="3" key="2">
    <citation type="submission" date="2015-01" db="EMBL/GenBank/DDBJ databases">
        <title>Evolutionary Origins and Diversification of the Mycorrhizal Mutualists.</title>
        <authorList>
            <consortium name="DOE Joint Genome Institute"/>
            <consortium name="Mycorrhizal Genomics Consortium"/>
            <person name="Kohler A."/>
            <person name="Kuo A."/>
            <person name="Nagy L.G."/>
            <person name="Floudas D."/>
            <person name="Copeland A."/>
            <person name="Barry K.W."/>
            <person name="Cichocki N."/>
            <person name="Veneault-Fourrey C."/>
            <person name="LaButti K."/>
            <person name="Lindquist E.A."/>
            <person name="Lipzen A."/>
            <person name="Lundell T."/>
            <person name="Morin E."/>
            <person name="Murat C."/>
            <person name="Riley R."/>
            <person name="Ohm R."/>
            <person name="Sun H."/>
            <person name="Tunlid A."/>
            <person name="Henrissat B."/>
            <person name="Grigoriev I.V."/>
            <person name="Hibbett D.S."/>
            <person name="Martin F."/>
        </authorList>
    </citation>
    <scope>NUCLEOTIDE SEQUENCE [LARGE SCALE GENOMIC DNA]</scope>
    <source>
        <strain evidence="3">MUT 4182</strain>
    </source>
</reference>
<proteinExistence type="predicted"/>
<dbReference type="HOGENOM" id="CLU_011027_2_0_1"/>
<accession>A0A0C3KG29</accession>
<protein>
    <recommendedName>
        <fullName evidence="1">Peptide N-acetyl-beta-D-glucosaminyl asparaginase amidase A N-terminal domain-containing protein</fullName>
    </recommendedName>
</protein>
<feature type="domain" description="Peptide N-acetyl-beta-D-glucosaminyl asparaginase amidase A N-terminal" evidence="1">
    <location>
        <begin position="31"/>
        <end position="352"/>
    </location>
</feature>
<dbReference type="EMBL" id="KN823174">
    <property type="protein sequence ID" value="KIO20433.1"/>
    <property type="molecule type" value="Genomic_DNA"/>
</dbReference>
<dbReference type="InterPro" id="IPR056948">
    <property type="entry name" value="PNGaseA_N"/>
</dbReference>
<evidence type="ECO:0000313" key="3">
    <source>
        <dbReference type="Proteomes" id="UP000054248"/>
    </source>
</evidence>
<gene>
    <name evidence="2" type="ORF">M407DRAFT_220580</name>
</gene>
<name>A0A0C3KG29_9AGAM</name>
<dbReference type="InterPro" id="IPR021102">
    <property type="entry name" value="PNGase_A"/>
</dbReference>
<organism evidence="2 3">
    <name type="scientific">Tulasnella calospora MUT 4182</name>
    <dbReference type="NCBI Taxonomy" id="1051891"/>
    <lineage>
        <taxon>Eukaryota</taxon>
        <taxon>Fungi</taxon>
        <taxon>Dikarya</taxon>
        <taxon>Basidiomycota</taxon>
        <taxon>Agaricomycotina</taxon>
        <taxon>Agaricomycetes</taxon>
        <taxon>Cantharellales</taxon>
        <taxon>Tulasnellaceae</taxon>
        <taxon>Tulasnella</taxon>
    </lineage>
</organism>
<dbReference type="AlphaFoldDB" id="A0A0C3KG29"/>
<dbReference type="STRING" id="1051891.A0A0C3KG29"/>
<dbReference type="Pfam" id="PF12222">
    <property type="entry name" value="PNGaseA"/>
    <property type="match status" value="1"/>
</dbReference>
<dbReference type="Pfam" id="PF25156">
    <property type="entry name" value="PNGase_A_C"/>
    <property type="match status" value="1"/>
</dbReference>
<sequence>MGQGVAEHSLSGANEPSSHPLVNFQVAQPLTFPSSLNKCTVEVIHHNFANSYYQPAIAEWKPPKDCGSPLDWVGVSGNYTATSNGTQYDRLSAITFRNVEIWRTSTAEPSPSGIVWTALKDISHYLPLFSTPGRIILDLNNVVDPAHGIDGEYDVTFSITVYASPKEKGGARSNGIVALGTLSPDQAGYAGVPPMLNTTVKLPRNTVEAYAEIYASGNAQEEFWYFNAPDSWIPALPKDTTLGKGPFREVQLLVDGQLAGFVSPYPILFTGANVPLIWRPASAYGAFDQPTYKVDLTPFVPILADGKNHTVTINVVSAEPDHTILGNWWVSGNIQVVLDPSEKPTKGLIMRYFASPYATSHISGIKHKKSGDVNITVTAEHSLQIEAVLLTGSGTTSTVAWEQSYSFSNTQSYIDNATYQVGEVSSTCRLCSLAQSADRSRDRSPEVGAARS</sequence>
<dbReference type="OrthoDB" id="1612078at2759"/>
<reference evidence="2 3" key="1">
    <citation type="submission" date="2014-04" db="EMBL/GenBank/DDBJ databases">
        <authorList>
            <consortium name="DOE Joint Genome Institute"/>
            <person name="Kuo A."/>
            <person name="Girlanda M."/>
            <person name="Perotto S."/>
            <person name="Kohler A."/>
            <person name="Nagy L.G."/>
            <person name="Floudas D."/>
            <person name="Copeland A."/>
            <person name="Barry K.W."/>
            <person name="Cichocki N."/>
            <person name="Veneault-Fourrey C."/>
            <person name="LaButti K."/>
            <person name="Lindquist E.A."/>
            <person name="Lipzen A."/>
            <person name="Lundell T."/>
            <person name="Morin E."/>
            <person name="Murat C."/>
            <person name="Sun H."/>
            <person name="Tunlid A."/>
            <person name="Henrissat B."/>
            <person name="Grigoriev I.V."/>
            <person name="Hibbett D.S."/>
            <person name="Martin F."/>
            <person name="Nordberg H.P."/>
            <person name="Cantor M.N."/>
            <person name="Hua S.X."/>
        </authorList>
    </citation>
    <scope>NUCLEOTIDE SEQUENCE [LARGE SCALE GENOMIC DNA]</scope>
    <source>
        <strain evidence="2 3">MUT 4182</strain>
    </source>
</reference>
<evidence type="ECO:0000259" key="1">
    <source>
        <dbReference type="Pfam" id="PF12222"/>
    </source>
</evidence>